<protein>
    <submittedName>
        <fullName evidence="4">Heat shock protein Hsp20</fullName>
    </submittedName>
</protein>
<proteinExistence type="inferred from homology"/>
<dbReference type="OrthoDB" id="9809760at2"/>
<dbReference type="AlphaFoldDB" id="A0A1G6S9R1"/>
<dbReference type="InterPro" id="IPR008978">
    <property type="entry name" value="HSP20-like_chaperone"/>
</dbReference>
<dbReference type="Pfam" id="PF00011">
    <property type="entry name" value="HSP20"/>
    <property type="match status" value="1"/>
</dbReference>
<keyword evidence="4" id="KW-0346">Stress response</keyword>
<dbReference type="PROSITE" id="PS01031">
    <property type="entry name" value="SHSP"/>
    <property type="match status" value="1"/>
</dbReference>
<dbReference type="PANTHER" id="PTHR11527">
    <property type="entry name" value="HEAT-SHOCK PROTEIN 20 FAMILY MEMBER"/>
    <property type="match status" value="1"/>
</dbReference>
<sequence length="150" mass="16747">MALPAVRSGNQVGRWDPFREFEDLYSQLGRWMDSALGRLDQGIAWAPLADVTEVEDAYVVEVDLPGVKREDVAIELVGNDLVVTGELKQKERQGLLRHRTRRTGEFSYRVTLPDSVDADKVEASLDEGVLTIRVAKSEAAKPRRIAIRGT</sequence>
<dbReference type="STRING" id="1271860.SAMN05216174_107308"/>
<organism evidence="4 5">
    <name type="scientific">Actinokineospora iranica</name>
    <dbReference type="NCBI Taxonomy" id="1271860"/>
    <lineage>
        <taxon>Bacteria</taxon>
        <taxon>Bacillati</taxon>
        <taxon>Actinomycetota</taxon>
        <taxon>Actinomycetes</taxon>
        <taxon>Pseudonocardiales</taxon>
        <taxon>Pseudonocardiaceae</taxon>
        <taxon>Actinokineospora</taxon>
    </lineage>
</organism>
<keyword evidence="5" id="KW-1185">Reference proteome</keyword>
<dbReference type="Gene3D" id="2.60.40.790">
    <property type="match status" value="1"/>
</dbReference>
<name>A0A1G6S9R1_9PSEU</name>
<dbReference type="RefSeq" id="WP_091451595.1">
    <property type="nucleotide sequence ID" value="NZ_FMZZ01000007.1"/>
</dbReference>
<comment type="similarity">
    <text evidence="1 2">Belongs to the small heat shock protein (HSP20) family.</text>
</comment>
<dbReference type="CDD" id="cd06464">
    <property type="entry name" value="ACD_sHsps-like"/>
    <property type="match status" value="1"/>
</dbReference>
<feature type="domain" description="SHSP" evidence="3">
    <location>
        <begin position="39"/>
        <end position="150"/>
    </location>
</feature>
<evidence type="ECO:0000313" key="4">
    <source>
        <dbReference type="EMBL" id="SDD13662.1"/>
    </source>
</evidence>
<evidence type="ECO:0000313" key="5">
    <source>
        <dbReference type="Proteomes" id="UP000199501"/>
    </source>
</evidence>
<dbReference type="InterPro" id="IPR031107">
    <property type="entry name" value="Small_HSP"/>
</dbReference>
<reference evidence="5" key="1">
    <citation type="submission" date="2016-10" db="EMBL/GenBank/DDBJ databases">
        <authorList>
            <person name="Varghese N."/>
            <person name="Submissions S."/>
        </authorList>
    </citation>
    <scope>NUCLEOTIDE SEQUENCE [LARGE SCALE GENOMIC DNA]</scope>
    <source>
        <strain evidence="5">IBRC-M 10403</strain>
    </source>
</reference>
<accession>A0A1G6S9R1</accession>
<dbReference type="EMBL" id="FMZZ01000007">
    <property type="protein sequence ID" value="SDD13662.1"/>
    <property type="molecule type" value="Genomic_DNA"/>
</dbReference>
<evidence type="ECO:0000256" key="1">
    <source>
        <dbReference type="PROSITE-ProRule" id="PRU00285"/>
    </source>
</evidence>
<evidence type="ECO:0000259" key="3">
    <source>
        <dbReference type="PROSITE" id="PS01031"/>
    </source>
</evidence>
<dbReference type="SUPFAM" id="SSF49764">
    <property type="entry name" value="HSP20-like chaperones"/>
    <property type="match status" value="1"/>
</dbReference>
<dbReference type="Proteomes" id="UP000199501">
    <property type="component" value="Unassembled WGS sequence"/>
</dbReference>
<gene>
    <name evidence="4" type="ORF">SAMN05216174_107308</name>
</gene>
<dbReference type="InterPro" id="IPR002068">
    <property type="entry name" value="A-crystallin/Hsp20_dom"/>
</dbReference>
<evidence type="ECO:0000256" key="2">
    <source>
        <dbReference type="RuleBase" id="RU003616"/>
    </source>
</evidence>